<feature type="domain" description="N-acetyltransferase" evidence="2">
    <location>
        <begin position="7"/>
        <end position="93"/>
    </location>
</feature>
<dbReference type="CDD" id="cd04301">
    <property type="entry name" value="NAT_SF"/>
    <property type="match status" value="1"/>
</dbReference>
<gene>
    <name evidence="3" type="ORF">ACFSBI_09460</name>
</gene>
<dbReference type="InterPro" id="IPR016181">
    <property type="entry name" value="Acyl_CoA_acyltransferase"/>
</dbReference>
<dbReference type="GO" id="GO:0016746">
    <property type="term" value="F:acyltransferase activity"/>
    <property type="evidence" value="ECO:0007669"/>
    <property type="project" value="UniProtKB-KW"/>
</dbReference>
<dbReference type="EMBL" id="JBHUEA010000013">
    <property type="protein sequence ID" value="MFD1721776.1"/>
    <property type="molecule type" value="Genomic_DNA"/>
</dbReference>
<dbReference type="SUPFAM" id="SSF55729">
    <property type="entry name" value="Acyl-CoA N-acyltransferases (Nat)"/>
    <property type="match status" value="1"/>
</dbReference>
<proteinExistence type="predicted"/>
<keyword evidence="3" id="KW-0012">Acyltransferase</keyword>
<feature type="domain" description="N-acetyltransferase" evidence="1">
    <location>
        <begin position="1"/>
        <end position="93"/>
    </location>
</feature>
<keyword evidence="3" id="KW-0808">Transferase</keyword>
<dbReference type="Gene3D" id="3.40.630.30">
    <property type="match status" value="1"/>
</dbReference>
<dbReference type="Pfam" id="PF14542">
    <property type="entry name" value="Acetyltransf_CG"/>
    <property type="match status" value="1"/>
</dbReference>
<evidence type="ECO:0000313" key="3">
    <source>
        <dbReference type="EMBL" id="MFD1721776.1"/>
    </source>
</evidence>
<evidence type="ECO:0000259" key="1">
    <source>
        <dbReference type="PROSITE" id="PS51186"/>
    </source>
</evidence>
<sequence>MAEITTEHDADGSRYVALLEGRPIGEARYTDGDGERTFTHTLIDKDQEGNGYGTSLIRAALDDTRGTGLTPVGQCPMVAHFLEKHPEYARPSS</sequence>
<dbReference type="PROSITE" id="PS51186">
    <property type="entry name" value="GNAT"/>
    <property type="match status" value="1"/>
</dbReference>
<evidence type="ECO:0000313" key="4">
    <source>
        <dbReference type="Proteomes" id="UP001597347"/>
    </source>
</evidence>
<dbReference type="EC" id="2.3.1.-" evidence="3"/>
<accession>A0ABW4LE33</accession>
<name>A0ABW4LE33_9MICO</name>
<keyword evidence="4" id="KW-1185">Reference proteome</keyword>
<dbReference type="Proteomes" id="UP001597347">
    <property type="component" value="Unassembled WGS sequence"/>
</dbReference>
<organism evidence="3 4">
    <name type="scientific">Amnibacterium endophyticum</name>
    <dbReference type="NCBI Taxonomy" id="2109337"/>
    <lineage>
        <taxon>Bacteria</taxon>
        <taxon>Bacillati</taxon>
        <taxon>Actinomycetota</taxon>
        <taxon>Actinomycetes</taxon>
        <taxon>Micrococcales</taxon>
        <taxon>Microbacteriaceae</taxon>
        <taxon>Amnibacterium</taxon>
    </lineage>
</organism>
<dbReference type="RefSeq" id="WP_377934316.1">
    <property type="nucleotide sequence ID" value="NZ_JBHUEA010000013.1"/>
</dbReference>
<evidence type="ECO:0000259" key="2">
    <source>
        <dbReference type="PROSITE" id="PS51729"/>
    </source>
</evidence>
<reference evidence="4" key="1">
    <citation type="journal article" date="2019" name="Int. J. Syst. Evol. Microbiol.">
        <title>The Global Catalogue of Microorganisms (GCM) 10K type strain sequencing project: providing services to taxonomists for standard genome sequencing and annotation.</title>
        <authorList>
            <consortium name="The Broad Institute Genomics Platform"/>
            <consortium name="The Broad Institute Genome Sequencing Center for Infectious Disease"/>
            <person name="Wu L."/>
            <person name="Ma J."/>
        </authorList>
    </citation>
    <scope>NUCLEOTIDE SEQUENCE [LARGE SCALE GENOMIC DNA]</scope>
    <source>
        <strain evidence="4">CGMCC 1.12471</strain>
    </source>
</reference>
<comment type="caution">
    <text evidence="3">The sequence shown here is derived from an EMBL/GenBank/DDBJ whole genome shotgun (WGS) entry which is preliminary data.</text>
</comment>
<dbReference type="InterPro" id="IPR000182">
    <property type="entry name" value="GNAT_dom"/>
</dbReference>
<dbReference type="InterPro" id="IPR031165">
    <property type="entry name" value="GNAT_YJDJ"/>
</dbReference>
<protein>
    <submittedName>
        <fullName evidence="3">GNAT family N-acetyltransferase</fullName>
        <ecNumber evidence="3">2.3.1.-</ecNumber>
    </submittedName>
</protein>
<dbReference type="PROSITE" id="PS51729">
    <property type="entry name" value="GNAT_YJDJ"/>
    <property type="match status" value="1"/>
</dbReference>